<keyword evidence="3" id="KW-1185">Reference proteome</keyword>
<dbReference type="GO" id="GO:0016872">
    <property type="term" value="F:intramolecular lyase activity"/>
    <property type="evidence" value="ECO:0007669"/>
    <property type="project" value="InterPro"/>
</dbReference>
<dbReference type="SUPFAM" id="SSF54626">
    <property type="entry name" value="Chalcone isomerase"/>
    <property type="match status" value="1"/>
</dbReference>
<evidence type="ECO:0000313" key="2">
    <source>
        <dbReference type="EMBL" id="RRS05771.1"/>
    </source>
</evidence>
<organism evidence="2 3">
    <name type="scientific">Aquabacterium soli</name>
    <dbReference type="NCBI Taxonomy" id="2493092"/>
    <lineage>
        <taxon>Bacteria</taxon>
        <taxon>Pseudomonadati</taxon>
        <taxon>Pseudomonadota</taxon>
        <taxon>Betaproteobacteria</taxon>
        <taxon>Burkholderiales</taxon>
        <taxon>Aquabacterium</taxon>
    </lineage>
</organism>
<reference evidence="2 3" key="1">
    <citation type="submission" date="2018-12" db="EMBL/GenBank/DDBJ databases">
        <title>The whole draft genome of Aquabacterium sp. SJQ9.</title>
        <authorList>
            <person name="Sun L."/>
            <person name="Gao X."/>
            <person name="Chen W."/>
            <person name="Huang K."/>
        </authorList>
    </citation>
    <scope>NUCLEOTIDE SEQUENCE [LARGE SCALE GENOMIC DNA]</scope>
    <source>
        <strain evidence="2 3">SJQ9</strain>
    </source>
</reference>
<dbReference type="InterPro" id="IPR016088">
    <property type="entry name" value="Chalcone_isomerase_3-sand"/>
</dbReference>
<dbReference type="EMBL" id="RSED01000002">
    <property type="protein sequence ID" value="RRS05771.1"/>
    <property type="molecule type" value="Genomic_DNA"/>
</dbReference>
<protein>
    <recommendedName>
        <fullName evidence="1">Chalcone isomerase domain-containing protein</fullName>
    </recommendedName>
</protein>
<evidence type="ECO:0000313" key="3">
    <source>
        <dbReference type="Proteomes" id="UP000269265"/>
    </source>
</evidence>
<proteinExistence type="predicted"/>
<feature type="domain" description="Chalcone isomerase" evidence="1">
    <location>
        <begin position="41"/>
        <end position="204"/>
    </location>
</feature>
<name>A0A3R8S4D5_9BURK</name>
<accession>A0A3R8S4D5</accession>
<comment type="caution">
    <text evidence="2">The sequence shown here is derived from an EMBL/GenBank/DDBJ whole genome shotgun (WGS) entry which is preliminary data.</text>
</comment>
<dbReference type="Gene3D" id="3.50.70.10">
    <property type="match status" value="1"/>
</dbReference>
<dbReference type="Proteomes" id="UP000269265">
    <property type="component" value="Unassembled WGS sequence"/>
</dbReference>
<dbReference type="OrthoDB" id="9795336at2"/>
<sequence>MMRGLAAGRPWCVAALVAVMSGMAGVGHLPGVSQAHAAVLESQRFDDNVVVADRTLRLNGLGLRGVAWIKAFVAGLYVAAPSRDPGQLMAMQGPKRLRLKIMLEAPSKELSKAFSKGVRRNEVAAVQGQLGERMAVFAGLIDSLGTLKVGDALDVDFVPGQGAQLRHNGKAVGEPVAGEDFYRALLKIFIGERPVDARLKEGMLRGRAE</sequence>
<dbReference type="AlphaFoldDB" id="A0A3R8S4D5"/>
<dbReference type="InterPro" id="IPR036298">
    <property type="entry name" value="Chalcone_isomerase_sf"/>
</dbReference>
<gene>
    <name evidence="2" type="ORF">EIP75_02580</name>
</gene>
<dbReference type="InterPro" id="IPR016087">
    <property type="entry name" value="Chalcone_isomerase"/>
</dbReference>
<evidence type="ECO:0000259" key="1">
    <source>
        <dbReference type="Pfam" id="PF16036"/>
    </source>
</evidence>
<dbReference type="Pfam" id="PF16036">
    <property type="entry name" value="Chalcone_3"/>
    <property type="match status" value="1"/>
</dbReference>